<evidence type="ECO:0000313" key="2">
    <source>
        <dbReference type="Proteomes" id="UP000605253"/>
    </source>
</evidence>
<dbReference type="RefSeq" id="WP_188365186.1">
    <property type="nucleotide sequence ID" value="NZ_BAABJF010000002.1"/>
</dbReference>
<protein>
    <recommendedName>
        <fullName evidence="3">Antitoxin ParD1/3/4</fullName>
    </recommendedName>
</protein>
<gene>
    <name evidence="1" type="ORF">GCM10011365_15950</name>
</gene>
<comment type="caution">
    <text evidence="1">The sequence shown here is derived from an EMBL/GenBank/DDBJ whole genome shotgun (WGS) entry which is preliminary data.</text>
</comment>
<evidence type="ECO:0008006" key="3">
    <source>
        <dbReference type="Google" id="ProtNLM"/>
    </source>
</evidence>
<reference evidence="1" key="1">
    <citation type="journal article" date="2014" name="Int. J. Syst. Evol. Microbiol.">
        <title>Complete genome sequence of Corynebacterium casei LMG S-19264T (=DSM 44701T), isolated from a smear-ripened cheese.</title>
        <authorList>
            <consortium name="US DOE Joint Genome Institute (JGI-PGF)"/>
            <person name="Walter F."/>
            <person name="Albersmeier A."/>
            <person name="Kalinowski J."/>
            <person name="Ruckert C."/>
        </authorList>
    </citation>
    <scope>NUCLEOTIDE SEQUENCE</scope>
    <source>
        <strain evidence="1">CGMCC 1.12181</strain>
    </source>
</reference>
<dbReference type="AlphaFoldDB" id="A0A917CPS1"/>
<name>A0A917CPS1_9GAMM</name>
<dbReference type="EMBL" id="BMEO01000005">
    <property type="protein sequence ID" value="GGF95423.1"/>
    <property type="molecule type" value="Genomic_DNA"/>
</dbReference>
<organism evidence="1 2">
    <name type="scientific">Marinicella pacifica</name>
    <dbReference type="NCBI Taxonomy" id="1171543"/>
    <lineage>
        <taxon>Bacteria</taxon>
        <taxon>Pseudomonadati</taxon>
        <taxon>Pseudomonadota</taxon>
        <taxon>Gammaproteobacteria</taxon>
        <taxon>Lysobacterales</taxon>
        <taxon>Marinicellaceae</taxon>
        <taxon>Marinicella</taxon>
    </lineage>
</organism>
<evidence type="ECO:0000313" key="1">
    <source>
        <dbReference type="EMBL" id="GGF95423.1"/>
    </source>
</evidence>
<reference evidence="1" key="2">
    <citation type="submission" date="2020-09" db="EMBL/GenBank/DDBJ databases">
        <authorList>
            <person name="Sun Q."/>
            <person name="Zhou Y."/>
        </authorList>
    </citation>
    <scope>NUCLEOTIDE SEQUENCE</scope>
    <source>
        <strain evidence="1">CGMCC 1.12181</strain>
    </source>
</reference>
<keyword evidence="2" id="KW-1185">Reference proteome</keyword>
<dbReference type="Proteomes" id="UP000605253">
    <property type="component" value="Unassembled WGS sequence"/>
</dbReference>
<sequence length="80" mass="9254">MNTKSLNISFPEDLKTKAKQLAVEQKHGSVGRYIQYLLRREAEKDTERKKLKVLLQQGIDSGTSDTTPEEFFKQLRSNLK</sequence>
<proteinExistence type="predicted"/>
<accession>A0A917CPS1</accession>